<evidence type="ECO:0008006" key="3">
    <source>
        <dbReference type="Google" id="ProtNLM"/>
    </source>
</evidence>
<dbReference type="Proteomes" id="UP000184600">
    <property type="component" value="Unassembled WGS sequence"/>
</dbReference>
<dbReference type="NCBIfam" id="TIGR04498">
    <property type="entry name" value="AbiV_defense"/>
    <property type="match status" value="1"/>
</dbReference>
<dbReference type="Pfam" id="PF18728">
    <property type="entry name" value="HEPN_AbiV"/>
    <property type="match status" value="1"/>
</dbReference>
<proteinExistence type="predicted"/>
<dbReference type="AlphaFoldDB" id="A0A1M7YP74"/>
<name>A0A1M7YP74_9VIBR</name>
<dbReference type="OrthoDB" id="2339983at2"/>
<accession>A0A1M7YP74</accession>
<evidence type="ECO:0000313" key="2">
    <source>
        <dbReference type="Proteomes" id="UP000184600"/>
    </source>
</evidence>
<dbReference type="EMBL" id="FRFG01000003">
    <property type="protein sequence ID" value="SHO54424.1"/>
    <property type="molecule type" value="Genomic_DNA"/>
</dbReference>
<sequence>MDVFEFILGMARTDENLIRSAEELDKAIDHIVSLIQDACTLYFAAGYPSSAFLSITACEEVVKAHIGSFTDGKHPEKEGRNVFRDHKTKHAMAALPTVPMGQRLEDVLGKEELRRVMNMAQNAGFVQARENALYFQREKGSLVIPSEKIDKKLARSLALFAIEVFDDALVGMTNHSYEMGNITDALFEQIKNT</sequence>
<protein>
    <recommendedName>
        <fullName evidence="3">AbiV family abortive infection protein</fullName>
    </recommendedName>
</protein>
<reference evidence="2" key="1">
    <citation type="submission" date="2016-12" db="EMBL/GenBank/DDBJ databases">
        <authorList>
            <person name="Rodrigo-Torres L."/>
            <person name="Arahal R.D."/>
            <person name="Lucena T."/>
        </authorList>
    </citation>
    <scope>NUCLEOTIDE SEQUENCE [LARGE SCALE GENOMIC DNA]</scope>
</reference>
<dbReference type="RefSeq" id="WP_073579336.1">
    <property type="nucleotide sequence ID" value="NZ_AP024898.1"/>
</dbReference>
<dbReference type="STRING" id="1117707.VQ7734_00138"/>
<keyword evidence="2" id="KW-1185">Reference proteome</keyword>
<dbReference type="InterPro" id="IPR030987">
    <property type="entry name" value="AbiV"/>
</dbReference>
<gene>
    <name evidence="1" type="ORF">VQ7734_00138</name>
</gene>
<evidence type="ECO:0000313" key="1">
    <source>
        <dbReference type="EMBL" id="SHO54424.1"/>
    </source>
</evidence>
<organism evidence="1 2">
    <name type="scientific">Vibrio quintilis</name>
    <dbReference type="NCBI Taxonomy" id="1117707"/>
    <lineage>
        <taxon>Bacteria</taxon>
        <taxon>Pseudomonadati</taxon>
        <taxon>Pseudomonadota</taxon>
        <taxon>Gammaproteobacteria</taxon>
        <taxon>Vibrionales</taxon>
        <taxon>Vibrionaceae</taxon>
        <taxon>Vibrio</taxon>
    </lineage>
</organism>